<protein>
    <submittedName>
        <fullName evidence="1">Uncharacterized protein</fullName>
    </submittedName>
</protein>
<proteinExistence type="predicted"/>
<keyword evidence="2" id="KW-1185">Reference proteome</keyword>
<dbReference type="EMBL" id="CP072384">
    <property type="protein sequence ID" value="QUC09075.1"/>
    <property type="molecule type" value="Genomic_DNA"/>
</dbReference>
<gene>
    <name evidence="1" type="ORF">J5A65_04955</name>
</gene>
<dbReference type="Proteomes" id="UP000678513">
    <property type="component" value="Chromosome"/>
</dbReference>
<dbReference type="RefSeq" id="WP_212326024.1">
    <property type="nucleotide sequence ID" value="NZ_AP024463.1"/>
</dbReference>
<reference evidence="1 2" key="1">
    <citation type="submission" date="2021-03" db="EMBL/GenBank/DDBJ databases">
        <title>Human Oral Microbial Genomes.</title>
        <authorList>
            <person name="Johnston C.D."/>
            <person name="Chen T."/>
            <person name="Dewhirst F.E."/>
        </authorList>
    </citation>
    <scope>NUCLEOTIDE SEQUENCE [LARGE SCALE GENOMIC DNA]</scope>
    <source>
        <strain evidence="1 2">DSMZ 100122</strain>
    </source>
</reference>
<accession>A0ABX7Y8C9</accession>
<sequence>MIKLDDGRRLPAAHVNWTAPAAAGRVRSGAGVDVRRLLPPFEVVTMLHSARAWERHHGPVDLYTDQDGYRWLTHWGLEDLYRAIDLNVLASVDHKLYDPSTYYTLGKVFALAASNTALTWLDTDLYLHRPIENLGGEVFVVAHREAVGNVVYPTRDRLPDPNGIVEDGWDFRRSAANTALAYFGSAVHRDAFVRSCLAFAARNHTPIEGYDPRPAFAEQRVSVFEAASLGVPVRCVVDTVWDPAAREWDPVPTDAAFHHTWREKKRLARNPVAARAYLQQEVICFISRFPDDADRISRLAERGLFDSICDAADVYSWVDQAGALR</sequence>
<organism evidence="1 2">
    <name type="scientific">Arachnia rubra</name>
    <dbReference type="NCBI Taxonomy" id="1547448"/>
    <lineage>
        <taxon>Bacteria</taxon>
        <taxon>Bacillati</taxon>
        <taxon>Actinomycetota</taxon>
        <taxon>Actinomycetes</taxon>
        <taxon>Propionibacteriales</taxon>
        <taxon>Propionibacteriaceae</taxon>
        <taxon>Arachnia</taxon>
    </lineage>
</organism>
<name>A0ABX7Y8C9_9ACTN</name>
<evidence type="ECO:0000313" key="2">
    <source>
        <dbReference type="Proteomes" id="UP000678513"/>
    </source>
</evidence>
<evidence type="ECO:0000313" key="1">
    <source>
        <dbReference type="EMBL" id="QUC09075.1"/>
    </source>
</evidence>